<keyword evidence="2" id="KW-1185">Reference proteome</keyword>
<dbReference type="RefSeq" id="WP_147029695.1">
    <property type="nucleotide sequence ID" value="NZ_CP042436.1"/>
</dbReference>
<gene>
    <name evidence="1" type="primary">lptC</name>
    <name evidence="1" type="ORF">FRZ54_00480</name>
</gene>
<evidence type="ECO:0000313" key="2">
    <source>
        <dbReference type="Proteomes" id="UP000321479"/>
    </source>
</evidence>
<proteinExistence type="predicted"/>
<dbReference type="PROSITE" id="PS51257">
    <property type="entry name" value="PROKAR_LIPOPROTEIN"/>
    <property type="match status" value="1"/>
</dbReference>
<evidence type="ECO:0000313" key="1">
    <source>
        <dbReference type="EMBL" id="QEC61116.1"/>
    </source>
</evidence>
<reference evidence="1 2" key="1">
    <citation type="journal article" date="2017" name="Curr. Microbiol.">
        <title>Mucilaginibacter ginsenosidivorans sp. nov., Isolated from Soil of Ginseng Field.</title>
        <authorList>
            <person name="Kim M.M."/>
            <person name="Siddiqi M.Z."/>
            <person name="Im W.T."/>
        </authorList>
    </citation>
    <scope>NUCLEOTIDE SEQUENCE [LARGE SCALE GENOMIC DNA]</scope>
    <source>
        <strain evidence="1 2">Gsoil 3017</strain>
    </source>
</reference>
<sequence>MKKGGLLPGLFLTVIIAVLAGLTGCENDLKDLKKISATEATKPVQRYTNVDVIWSDSAKVKAHMTSPLMLDYTKVAKPYTEMPKGVKVTFYDADLHQTCTITSEYAIRRVAEKIIELRKNVVGTNVKGETFQSDELIWDENTRQIHSNKSVHVQMTDGSILDGLNFESDEGLTHWKFGPSTGKIHVDSKEIGQ</sequence>
<dbReference type="KEGG" id="mgin:FRZ54_00480"/>
<dbReference type="EMBL" id="CP042436">
    <property type="protein sequence ID" value="QEC61116.1"/>
    <property type="molecule type" value="Genomic_DNA"/>
</dbReference>
<dbReference type="GO" id="GO:0015221">
    <property type="term" value="F:lipopolysaccharide transmembrane transporter activity"/>
    <property type="evidence" value="ECO:0007669"/>
    <property type="project" value="InterPro"/>
</dbReference>
<dbReference type="GO" id="GO:0005886">
    <property type="term" value="C:plasma membrane"/>
    <property type="evidence" value="ECO:0007669"/>
    <property type="project" value="InterPro"/>
</dbReference>
<accession>A0A5B8URS4</accession>
<name>A0A5B8URS4_9SPHI</name>
<dbReference type="NCBIfam" id="TIGR04409">
    <property type="entry name" value="LptC_YrbK"/>
    <property type="match status" value="1"/>
</dbReference>
<dbReference type="Proteomes" id="UP000321479">
    <property type="component" value="Chromosome"/>
</dbReference>
<dbReference type="AlphaFoldDB" id="A0A5B8URS4"/>
<dbReference type="OrthoDB" id="9812080at2"/>
<organism evidence="1 2">
    <name type="scientific">Mucilaginibacter ginsenosidivorans</name>
    <dbReference type="NCBI Taxonomy" id="398053"/>
    <lineage>
        <taxon>Bacteria</taxon>
        <taxon>Pseudomonadati</taxon>
        <taxon>Bacteroidota</taxon>
        <taxon>Sphingobacteriia</taxon>
        <taxon>Sphingobacteriales</taxon>
        <taxon>Sphingobacteriaceae</taxon>
        <taxon>Mucilaginibacter</taxon>
    </lineage>
</organism>
<protein>
    <submittedName>
        <fullName evidence="1">LPS export ABC transporter periplasmic protein LptC</fullName>
    </submittedName>
</protein>
<dbReference type="InterPro" id="IPR026265">
    <property type="entry name" value="LptC"/>
</dbReference>
<dbReference type="Gene3D" id="2.60.450.10">
    <property type="entry name" value="Lipopolysaccharide (LPS) transport protein A like domain"/>
    <property type="match status" value="1"/>
</dbReference>